<evidence type="ECO:0000256" key="1">
    <source>
        <dbReference type="ARBA" id="ARBA00009437"/>
    </source>
</evidence>
<dbReference type="InterPro" id="IPR000847">
    <property type="entry name" value="LysR_HTH_N"/>
</dbReference>
<comment type="caution">
    <text evidence="6">The sequence shown here is derived from an EMBL/GenBank/DDBJ whole genome shotgun (WGS) entry which is preliminary data.</text>
</comment>
<name>A0ABS9Q3D6_9MICO</name>
<keyword evidence="2" id="KW-0805">Transcription regulation</keyword>
<comment type="similarity">
    <text evidence="1">Belongs to the LysR transcriptional regulatory family.</text>
</comment>
<dbReference type="PROSITE" id="PS50931">
    <property type="entry name" value="HTH_LYSR"/>
    <property type="match status" value="1"/>
</dbReference>
<feature type="domain" description="HTH lysR-type" evidence="5">
    <location>
        <begin position="2"/>
        <end position="59"/>
    </location>
</feature>
<dbReference type="SUPFAM" id="SSF53850">
    <property type="entry name" value="Periplasmic binding protein-like II"/>
    <property type="match status" value="1"/>
</dbReference>
<dbReference type="Proteomes" id="UP001521931">
    <property type="component" value="Unassembled WGS sequence"/>
</dbReference>
<keyword evidence="3" id="KW-0238">DNA-binding</keyword>
<evidence type="ECO:0000313" key="7">
    <source>
        <dbReference type="Proteomes" id="UP001521931"/>
    </source>
</evidence>
<protein>
    <submittedName>
        <fullName evidence="6">LysR family transcriptional regulator</fullName>
    </submittedName>
</protein>
<dbReference type="Pfam" id="PF03466">
    <property type="entry name" value="LysR_substrate"/>
    <property type="match status" value="1"/>
</dbReference>
<dbReference type="Gene3D" id="1.10.10.10">
    <property type="entry name" value="Winged helix-like DNA-binding domain superfamily/Winged helix DNA-binding domain"/>
    <property type="match status" value="1"/>
</dbReference>
<evidence type="ECO:0000313" key="6">
    <source>
        <dbReference type="EMBL" id="MCG7322394.1"/>
    </source>
</evidence>
<dbReference type="Gene3D" id="3.40.190.290">
    <property type="match status" value="1"/>
</dbReference>
<proteinExistence type="inferred from homology"/>
<dbReference type="SUPFAM" id="SSF46785">
    <property type="entry name" value="Winged helix' DNA-binding domain"/>
    <property type="match status" value="1"/>
</dbReference>
<dbReference type="PANTHER" id="PTHR30346:SF29">
    <property type="entry name" value="LYSR SUBSTRATE-BINDING"/>
    <property type="match status" value="1"/>
</dbReference>
<dbReference type="InterPro" id="IPR005119">
    <property type="entry name" value="LysR_subst-bd"/>
</dbReference>
<evidence type="ECO:0000256" key="4">
    <source>
        <dbReference type="ARBA" id="ARBA00023163"/>
    </source>
</evidence>
<keyword evidence="7" id="KW-1185">Reference proteome</keyword>
<accession>A0ABS9Q3D6</accession>
<dbReference type="RefSeq" id="WP_239264626.1">
    <property type="nucleotide sequence ID" value="NZ_JAKRCV010000033.1"/>
</dbReference>
<gene>
    <name evidence="6" type="ORF">MHL29_10950</name>
</gene>
<dbReference type="Pfam" id="PF00126">
    <property type="entry name" value="HTH_1"/>
    <property type="match status" value="1"/>
</dbReference>
<dbReference type="PANTHER" id="PTHR30346">
    <property type="entry name" value="TRANSCRIPTIONAL DUAL REGULATOR HCAR-RELATED"/>
    <property type="match status" value="1"/>
</dbReference>
<sequence>MVDVNRLRVFRAVVASGSVNAAAQHLGYTPSAVSQHLATLQRETRLTLVERNGRGIAPTPVGLELASRSDDLIGSLTRLDGVIEDLREGRTDSLSVSSFASAAEEWLPGVAAAVLQEFPDVQFTFRLNEVETTQVVSADIDIRSEFLDEPPTSMTGYERHVLTTEPYVVVLPRDHPLAQQDEIRFGELGDVPWIDNDPGDTTCGRVVRMAASSCGISPRFVAYAGDHHGAVAFVAAGIGIAVMARLAATTLPPGAVARPLVSPTPERRIVAFVHGSAMLKPVARRVVELLSDRVGPTA</sequence>
<dbReference type="InterPro" id="IPR036388">
    <property type="entry name" value="WH-like_DNA-bd_sf"/>
</dbReference>
<organism evidence="6 7">
    <name type="scientific">Arsenicicoccus bolidensis</name>
    <dbReference type="NCBI Taxonomy" id="229480"/>
    <lineage>
        <taxon>Bacteria</taxon>
        <taxon>Bacillati</taxon>
        <taxon>Actinomycetota</taxon>
        <taxon>Actinomycetes</taxon>
        <taxon>Micrococcales</taxon>
        <taxon>Intrasporangiaceae</taxon>
        <taxon>Arsenicicoccus</taxon>
    </lineage>
</organism>
<dbReference type="InterPro" id="IPR036390">
    <property type="entry name" value="WH_DNA-bd_sf"/>
</dbReference>
<reference evidence="6 7" key="1">
    <citation type="submission" date="2022-02" db="EMBL/GenBank/DDBJ databases">
        <title>Uncovering new skin microbiome diversity through culturing and metagenomics.</title>
        <authorList>
            <person name="Conlan S."/>
            <person name="Deming C."/>
            <person name="Nisc Comparative Sequencing Program N."/>
            <person name="Segre J.A."/>
        </authorList>
    </citation>
    <scope>NUCLEOTIDE SEQUENCE [LARGE SCALE GENOMIC DNA]</scope>
    <source>
        <strain evidence="6 7">ACRQZ</strain>
    </source>
</reference>
<dbReference type="EMBL" id="JAKRCV010000033">
    <property type="protein sequence ID" value="MCG7322394.1"/>
    <property type="molecule type" value="Genomic_DNA"/>
</dbReference>
<keyword evidence="4" id="KW-0804">Transcription</keyword>
<evidence type="ECO:0000256" key="3">
    <source>
        <dbReference type="ARBA" id="ARBA00023125"/>
    </source>
</evidence>
<evidence type="ECO:0000259" key="5">
    <source>
        <dbReference type="PROSITE" id="PS50931"/>
    </source>
</evidence>
<evidence type="ECO:0000256" key="2">
    <source>
        <dbReference type="ARBA" id="ARBA00023015"/>
    </source>
</evidence>